<dbReference type="Pfam" id="PF07714">
    <property type="entry name" value="PK_Tyr_Ser-Thr"/>
    <property type="match status" value="1"/>
</dbReference>
<keyword evidence="2" id="KW-1003">Cell membrane</keyword>
<dbReference type="InterPro" id="IPR000719">
    <property type="entry name" value="Prot_kinase_dom"/>
</dbReference>
<evidence type="ECO:0000256" key="1">
    <source>
        <dbReference type="ARBA" id="ARBA00004236"/>
    </source>
</evidence>
<dbReference type="Gene3D" id="3.30.200.20">
    <property type="entry name" value="Phosphorylase Kinase, domain 1"/>
    <property type="match status" value="2"/>
</dbReference>
<gene>
    <name evidence="4" type="ORF">OLEA9_A025059</name>
</gene>
<dbReference type="PROSITE" id="PS50011">
    <property type="entry name" value="PROTEIN_KINASE_DOM"/>
    <property type="match status" value="1"/>
</dbReference>
<keyword evidence="4" id="KW-0808">Transferase</keyword>
<comment type="subcellular location">
    <subcellularLocation>
        <location evidence="1">Cell membrane</location>
    </subcellularLocation>
</comment>
<name>A0A8S0R256_OLEEU</name>
<keyword evidence="5" id="KW-1185">Reference proteome</keyword>
<dbReference type="InterPro" id="IPR001245">
    <property type="entry name" value="Ser-Thr/Tyr_kinase_cat_dom"/>
</dbReference>
<evidence type="ECO:0000259" key="3">
    <source>
        <dbReference type="PROSITE" id="PS50011"/>
    </source>
</evidence>
<keyword evidence="2" id="KW-0472">Membrane</keyword>
<dbReference type="InterPro" id="IPR011009">
    <property type="entry name" value="Kinase-like_dom_sf"/>
</dbReference>
<keyword evidence="4" id="KW-0418">Kinase</keyword>
<dbReference type="EMBL" id="CACTIH010002057">
    <property type="protein sequence ID" value="CAA2972565.1"/>
    <property type="molecule type" value="Genomic_DNA"/>
</dbReference>
<sequence length="427" mass="48178">MSNNYDNWERLVVAVLRREKDRQLALAHSRESSISSTSSSFNFRLDSPIHDRSLQLEASSSKVNETDRKRLFPSATSSSQGLSRFSAAASDDTCASGEILPTQNLRIYTFADLKRATKNFKSDMVLGVGGYGTVFKGWVNSKTLSPSKVGTLMMVIFGTVFKGRVDSKTLSPSKVGTGMMVAIKKLNPESTQGFEEWQREVNYLGRLSHPNFVKLLGYCWEDKERLLVYEFMQWGSLANHLYSSMESLANYQLRRSHLSWDIRLKIAIGAARGLDFLHTSDNQVVYRDFKSSSILLDGNYNAKIMDFFLARSWPSEENSYLETPYAAPEYVATGLLDVKSDVYAFGLVLLEMLTGEQNLIDYAKHLSRKRKLMTIMDPSMEGEYSSKAALQAARLILRCLEPLPNKRPSMKKVVEELEQIAGETFGF</sequence>
<dbReference type="GO" id="GO:0004672">
    <property type="term" value="F:protein kinase activity"/>
    <property type="evidence" value="ECO:0007669"/>
    <property type="project" value="InterPro"/>
</dbReference>
<dbReference type="Gene3D" id="1.10.510.10">
    <property type="entry name" value="Transferase(Phosphotransferase) domain 1"/>
    <property type="match status" value="1"/>
</dbReference>
<evidence type="ECO:0000256" key="2">
    <source>
        <dbReference type="ARBA" id="ARBA00022475"/>
    </source>
</evidence>
<dbReference type="GO" id="GO:0005886">
    <property type="term" value="C:plasma membrane"/>
    <property type="evidence" value="ECO:0007669"/>
    <property type="project" value="UniProtKB-SubCell"/>
</dbReference>
<feature type="domain" description="Protein kinase" evidence="3">
    <location>
        <begin position="120"/>
        <end position="420"/>
    </location>
</feature>
<dbReference type="OrthoDB" id="4062651at2759"/>
<dbReference type="GO" id="GO:0005524">
    <property type="term" value="F:ATP binding"/>
    <property type="evidence" value="ECO:0007669"/>
    <property type="project" value="InterPro"/>
</dbReference>
<dbReference type="Proteomes" id="UP000594638">
    <property type="component" value="Unassembled WGS sequence"/>
</dbReference>
<dbReference type="InterPro" id="IPR050823">
    <property type="entry name" value="Plant_Ser_Thr_Prot_Kinase"/>
</dbReference>
<dbReference type="Gramene" id="OE9A025059T1">
    <property type="protein sequence ID" value="OE9A025059C1"/>
    <property type="gene ID" value="OE9A025059"/>
</dbReference>
<dbReference type="SUPFAM" id="SSF56112">
    <property type="entry name" value="Protein kinase-like (PK-like)"/>
    <property type="match status" value="1"/>
</dbReference>
<comment type="caution">
    <text evidence="4">The sequence shown here is derived from an EMBL/GenBank/DDBJ whole genome shotgun (WGS) entry which is preliminary data.</text>
</comment>
<accession>A0A8S0R256</accession>
<evidence type="ECO:0000313" key="5">
    <source>
        <dbReference type="Proteomes" id="UP000594638"/>
    </source>
</evidence>
<reference evidence="4 5" key="1">
    <citation type="submission" date="2019-12" db="EMBL/GenBank/DDBJ databases">
        <authorList>
            <person name="Alioto T."/>
            <person name="Alioto T."/>
            <person name="Gomez Garrido J."/>
        </authorList>
    </citation>
    <scope>NUCLEOTIDE SEQUENCE [LARGE SCALE GENOMIC DNA]</scope>
</reference>
<organism evidence="4 5">
    <name type="scientific">Olea europaea subsp. europaea</name>
    <dbReference type="NCBI Taxonomy" id="158383"/>
    <lineage>
        <taxon>Eukaryota</taxon>
        <taxon>Viridiplantae</taxon>
        <taxon>Streptophyta</taxon>
        <taxon>Embryophyta</taxon>
        <taxon>Tracheophyta</taxon>
        <taxon>Spermatophyta</taxon>
        <taxon>Magnoliopsida</taxon>
        <taxon>eudicotyledons</taxon>
        <taxon>Gunneridae</taxon>
        <taxon>Pentapetalae</taxon>
        <taxon>asterids</taxon>
        <taxon>lamiids</taxon>
        <taxon>Lamiales</taxon>
        <taxon>Oleaceae</taxon>
        <taxon>Oleeae</taxon>
        <taxon>Olea</taxon>
    </lineage>
</organism>
<protein>
    <submittedName>
        <fullName evidence="4">Probable serine threonine- kinase Cx32, chloroplastic</fullName>
    </submittedName>
</protein>
<dbReference type="PANTHER" id="PTHR45621">
    <property type="entry name" value="OS01G0588500 PROTEIN-RELATED"/>
    <property type="match status" value="1"/>
</dbReference>
<proteinExistence type="predicted"/>
<dbReference type="AlphaFoldDB" id="A0A8S0R256"/>
<evidence type="ECO:0000313" key="4">
    <source>
        <dbReference type="EMBL" id="CAA2972565.1"/>
    </source>
</evidence>